<dbReference type="PROSITE" id="PS51318">
    <property type="entry name" value="TAT"/>
    <property type="match status" value="1"/>
</dbReference>
<evidence type="ECO:0000256" key="4">
    <source>
        <dbReference type="ARBA" id="ARBA00022723"/>
    </source>
</evidence>
<dbReference type="NCBIfam" id="TIGR02486">
    <property type="entry name" value="RDH"/>
    <property type="match status" value="1"/>
</dbReference>
<evidence type="ECO:0000256" key="5">
    <source>
        <dbReference type="ARBA" id="ARBA00022729"/>
    </source>
</evidence>
<dbReference type="SUPFAM" id="SSF54862">
    <property type="entry name" value="4Fe-4S ferredoxins"/>
    <property type="match status" value="1"/>
</dbReference>
<reference evidence="10 11" key="1">
    <citation type="journal article" date="2017" name="ISME J.">
        <title>Grape pomace compost harbors organohalide-respiring Dehalogenimonas species with novel reductive dehalogenase genes.</title>
        <authorList>
            <person name="Yang Y."/>
            <person name="Higgins S.A."/>
            <person name="Yan J."/>
            <person name="Simsir B."/>
            <person name="Chourey K."/>
            <person name="Iyer R."/>
            <person name="Hettich R.L."/>
            <person name="Baldwin B."/>
            <person name="Ogles D.M."/>
            <person name="Loffler F.E."/>
        </authorList>
    </citation>
    <scope>NUCLEOTIDE SEQUENCE [LARGE SCALE GENOMIC DNA]</scope>
    <source>
        <strain evidence="10 11">GP</strain>
    </source>
</reference>
<keyword evidence="7" id="KW-0411">Iron-sulfur</keyword>
<keyword evidence="3" id="KW-0004">4Fe-4S</keyword>
<evidence type="ECO:0000256" key="8">
    <source>
        <dbReference type="ARBA" id="ARBA00023136"/>
    </source>
</evidence>
<dbReference type="GO" id="GO:0051539">
    <property type="term" value="F:4 iron, 4 sulfur cluster binding"/>
    <property type="evidence" value="ECO:0007669"/>
    <property type="project" value="UniProtKB-KW"/>
</dbReference>
<accession>A0A2P5P9V8</accession>
<dbReference type="InterPro" id="IPR006311">
    <property type="entry name" value="TAT_signal"/>
</dbReference>
<dbReference type="PROSITE" id="PS51379">
    <property type="entry name" value="4FE4S_FER_2"/>
    <property type="match status" value="1"/>
</dbReference>
<protein>
    <submittedName>
        <fullName evidence="10">Reductive dehalogenase</fullName>
    </submittedName>
</protein>
<keyword evidence="4" id="KW-0479">Metal-binding</keyword>
<name>A0A2P5P9V8_9CHLR</name>
<dbReference type="PROSITE" id="PS00198">
    <property type="entry name" value="4FE4S_FER_1"/>
    <property type="match status" value="1"/>
</dbReference>
<gene>
    <name evidence="10" type="ORF">JP09_000745</name>
</gene>
<keyword evidence="11" id="KW-1185">Reference proteome</keyword>
<dbReference type="NCBIfam" id="TIGR01409">
    <property type="entry name" value="TAT_signal_seq"/>
    <property type="match status" value="1"/>
</dbReference>
<proteinExistence type="predicted"/>
<dbReference type="GO" id="GO:0046872">
    <property type="term" value="F:metal ion binding"/>
    <property type="evidence" value="ECO:0007669"/>
    <property type="project" value="UniProtKB-KW"/>
</dbReference>
<evidence type="ECO:0000313" key="10">
    <source>
        <dbReference type="EMBL" id="PPD59096.1"/>
    </source>
</evidence>
<dbReference type="OrthoDB" id="9784571at2"/>
<keyword evidence="8" id="KW-0472">Membrane</keyword>
<dbReference type="InterPro" id="IPR019546">
    <property type="entry name" value="TAT_signal_bac_arc"/>
</dbReference>
<evidence type="ECO:0000256" key="2">
    <source>
        <dbReference type="ARBA" id="ARBA00022475"/>
    </source>
</evidence>
<evidence type="ECO:0000256" key="1">
    <source>
        <dbReference type="ARBA" id="ARBA00004236"/>
    </source>
</evidence>
<sequence>MSKFHSVISRRDFMKAIGLASAGIGAASLVAPVFHDLDELISSDSAGWQRPWWIKQKDEPTVEIDWSQIKPYDHRLIGFAAYANAQHWGLDRWKEVIAQGPAKTASLKGTKGWRIREMALSQAGTPFADWRTKNAEFMGFSTVTPETLGLPKWQGSPEENTRMIRAAAIIEGATQISTTELGSNERNLVYTYGRQGILGMSTEDQFMTKWPPPAGYWHKYEFRNVDIGYTAPVDGVDGVLCVLPDRPLYDISVMIPMAKEAWRTTSDDQKSSAMIGSEANAARYRMFHTSTLPGIQTFIKAIGYHSYAYAKNDTAGGCLPSEASAVLGGISEMSRSSEICINPEYGPVTGYYSILTDLPMASLKPIDAGIFRFCHSCRKCADYCPSGSISFDKEPSWEIPNFDYKVKNMCLAPGKKLFWIDITKCQSSRQYINQCSFLCRGVCSFNVNNTALIHEAVHVTASTTGVFNGFFYNMSKAFGYGPLDPDDWWSMASNLPTWGTFPTQNTTRGI</sequence>
<dbReference type="Pfam" id="PF13486">
    <property type="entry name" value="Dehalogenase"/>
    <property type="match status" value="1"/>
</dbReference>
<dbReference type="GO" id="GO:0005886">
    <property type="term" value="C:plasma membrane"/>
    <property type="evidence" value="ECO:0007669"/>
    <property type="project" value="UniProtKB-SubCell"/>
</dbReference>
<comment type="cofactor">
    <cofactor evidence="9">
        <name>corrinoid</name>
        <dbReference type="ChEBI" id="CHEBI:33913"/>
    </cofactor>
</comment>
<dbReference type="Proteomes" id="UP000235653">
    <property type="component" value="Unassembled WGS sequence"/>
</dbReference>
<organism evidence="10 11">
    <name type="scientific">Dehalogenimonas etheniformans</name>
    <dbReference type="NCBI Taxonomy" id="1536648"/>
    <lineage>
        <taxon>Bacteria</taxon>
        <taxon>Bacillati</taxon>
        <taxon>Chloroflexota</taxon>
        <taxon>Dehalococcoidia</taxon>
        <taxon>Dehalococcoidales</taxon>
        <taxon>Dehalococcoidaceae</taxon>
        <taxon>Dehalogenimonas</taxon>
    </lineage>
</organism>
<evidence type="ECO:0000313" key="11">
    <source>
        <dbReference type="Proteomes" id="UP000235653"/>
    </source>
</evidence>
<evidence type="ECO:0000256" key="6">
    <source>
        <dbReference type="ARBA" id="ARBA00023004"/>
    </source>
</evidence>
<dbReference type="InterPro" id="IPR017900">
    <property type="entry name" value="4Fe4S_Fe_S_CS"/>
</dbReference>
<dbReference type="InterPro" id="IPR017896">
    <property type="entry name" value="4Fe4S_Fe-S-bd"/>
</dbReference>
<comment type="caution">
    <text evidence="10">The sequence shown here is derived from an EMBL/GenBank/DDBJ whole genome shotgun (WGS) entry which is preliminary data.</text>
</comment>
<dbReference type="InterPro" id="IPR012832">
    <property type="entry name" value="RDH"/>
</dbReference>
<comment type="subcellular location">
    <subcellularLocation>
        <location evidence="1">Cell membrane</location>
    </subcellularLocation>
</comment>
<dbReference type="AlphaFoldDB" id="A0A2P5P9V8"/>
<evidence type="ECO:0000256" key="3">
    <source>
        <dbReference type="ARBA" id="ARBA00022485"/>
    </source>
</evidence>
<dbReference type="RefSeq" id="WP_102331877.1">
    <property type="nucleotide sequence ID" value="NZ_CP058566.2"/>
</dbReference>
<keyword evidence="2" id="KW-1003">Cell membrane</keyword>
<evidence type="ECO:0000256" key="7">
    <source>
        <dbReference type="ARBA" id="ARBA00023014"/>
    </source>
</evidence>
<dbReference type="InterPro" id="IPR028894">
    <property type="entry name" value="RDH_dom"/>
</dbReference>
<keyword evidence="6" id="KW-0408">Iron</keyword>
<evidence type="ECO:0000256" key="9">
    <source>
        <dbReference type="ARBA" id="ARBA00029374"/>
    </source>
</evidence>
<dbReference type="EMBL" id="JQAN02000002">
    <property type="protein sequence ID" value="PPD59096.1"/>
    <property type="molecule type" value="Genomic_DNA"/>
</dbReference>
<keyword evidence="5" id="KW-0732">Signal</keyword>